<accession>A0A0F9P5N5</accession>
<dbReference type="EMBL" id="LAZR01006919">
    <property type="protein sequence ID" value="KKM88757.1"/>
    <property type="molecule type" value="Genomic_DNA"/>
</dbReference>
<protein>
    <submittedName>
        <fullName evidence="1">Uncharacterized protein</fullName>
    </submittedName>
</protein>
<name>A0A0F9P5N5_9ZZZZ</name>
<dbReference type="AlphaFoldDB" id="A0A0F9P5N5"/>
<reference evidence="1" key="1">
    <citation type="journal article" date="2015" name="Nature">
        <title>Complex archaea that bridge the gap between prokaryotes and eukaryotes.</title>
        <authorList>
            <person name="Spang A."/>
            <person name="Saw J.H."/>
            <person name="Jorgensen S.L."/>
            <person name="Zaremba-Niedzwiedzka K."/>
            <person name="Martijn J."/>
            <person name="Lind A.E."/>
            <person name="van Eijk R."/>
            <person name="Schleper C."/>
            <person name="Guy L."/>
            <person name="Ettema T.J."/>
        </authorList>
    </citation>
    <scope>NUCLEOTIDE SEQUENCE</scope>
</reference>
<proteinExistence type="predicted"/>
<gene>
    <name evidence="1" type="ORF">LCGC14_1255650</name>
</gene>
<comment type="caution">
    <text evidence="1">The sequence shown here is derived from an EMBL/GenBank/DDBJ whole genome shotgun (WGS) entry which is preliminary data.</text>
</comment>
<evidence type="ECO:0000313" key="1">
    <source>
        <dbReference type="EMBL" id="KKM88757.1"/>
    </source>
</evidence>
<sequence>MAWLGGRDMSRYNYDSSTWVVWCTECGAQSAEGDFVPAYKAYKTAGHITGLWCKPCRDKVGEEKEASMTD</sequence>
<organism evidence="1">
    <name type="scientific">marine sediment metagenome</name>
    <dbReference type="NCBI Taxonomy" id="412755"/>
    <lineage>
        <taxon>unclassified sequences</taxon>
        <taxon>metagenomes</taxon>
        <taxon>ecological metagenomes</taxon>
    </lineage>
</organism>